<dbReference type="AlphaFoldDB" id="A0AAV9XQB9"/>
<evidence type="ECO:0000313" key="3">
    <source>
        <dbReference type="EMBL" id="KAK6543696.1"/>
    </source>
</evidence>
<feature type="signal peptide" evidence="2">
    <location>
        <begin position="1"/>
        <end position="26"/>
    </location>
</feature>
<comment type="caution">
    <text evidence="3">The sequence shown here is derived from an EMBL/GenBank/DDBJ whole genome shotgun (WGS) entry which is preliminary data.</text>
</comment>
<reference evidence="3 4" key="1">
    <citation type="submission" date="2019-10" db="EMBL/GenBank/DDBJ databases">
        <authorList>
            <person name="Palmer J.M."/>
        </authorList>
    </citation>
    <scope>NUCLEOTIDE SEQUENCE [LARGE SCALE GENOMIC DNA]</scope>
    <source>
        <strain evidence="3 4">TWF694</strain>
    </source>
</reference>
<sequence>MYGKDYALVFLGLLPILTLSVDIAFGDPDSEDLGFDTYQDYACHKVPPATTPNLGARQNIVVRNLRSETRAIAYYYVIKPEWSGTCNLGNMQFVTVYYSPGLVGPSAEQIVEPSWSRVTYWKELLPNTEEWKLAQSMKAGSGDTIYRLGDEWEMEQGEVKLQAPQAPAEGGVVREPITGWESSAQGGMIRDEANRWFDERLAHDSEWLAKKSRNTANHITKENDPKLEEPAGPPNNLPLLEQLQLKEDLFLDSLDGKAFARYLRDMGHRSNAIYEGMGYMPIPLGIRHRFGDEQLRKMGFKVIPKEEQKARIEREQDPEGWSRRLAGMDERMMIGNHIPTLDDWEATGGVTWLNNEISSPKRGARKKTGKKRDLNSLNGKWETYNWLWDLYNGHTGNRAIETDVGNENEYIRKSLDI</sequence>
<feature type="chain" id="PRO_5043844211" evidence="2">
    <location>
        <begin position="27"/>
        <end position="417"/>
    </location>
</feature>
<feature type="compositionally biased region" description="Basic and acidic residues" evidence="1">
    <location>
        <begin position="219"/>
        <end position="229"/>
    </location>
</feature>
<proteinExistence type="predicted"/>
<protein>
    <submittedName>
        <fullName evidence="3">Uncharacterized protein</fullName>
    </submittedName>
</protein>
<dbReference type="Proteomes" id="UP001365542">
    <property type="component" value="Unassembled WGS sequence"/>
</dbReference>
<evidence type="ECO:0000256" key="1">
    <source>
        <dbReference type="SAM" id="MobiDB-lite"/>
    </source>
</evidence>
<feature type="region of interest" description="Disordered" evidence="1">
    <location>
        <begin position="212"/>
        <end position="231"/>
    </location>
</feature>
<evidence type="ECO:0000313" key="4">
    <source>
        <dbReference type="Proteomes" id="UP001365542"/>
    </source>
</evidence>
<evidence type="ECO:0000256" key="2">
    <source>
        <dbReference type="SAM" id="SignalP"/>
    </source>
</evidence>
<keyword evidence="4" id="KW-1185">Reference proteome</keyword>
<accession>A0AAV9XQB9</accession>
<gene>
    <name evidence="3" type="ORF">TWF694_000431</name>
</gene>
<organism evidence="3 4">
    <name type="scientific">Orbilia ellipsospora</name>
    <dbReference type="NCBI Taxonomy" id="2528407"/>
    <lineage>
        <taxon>Eukaryota</taxon>
        <taxon>Fungi</taxon>
        <taxon>Dikarya</taxon>
        <taxon>Ascomycota</taxon>
        <taxon>Pezizomycotina</taxon>
        <taxon>Orbiliomycetes</taxon>
        <taxon>Orbiliales</taxon>
        <taxon>Orbiliaceae</taxon>
        <taxon>Orbilia</taxon>
    </lineage>
</organism>
<name>A0AAV9XQB9_9PEZI</name>
<dbReference type="EMBL" id="JAVHJO010000001">
    <property type="protein sequence ID" value="KAK6543696.1"/>
    <property type="molecule type" value="Genomic_DNA"/>
</dbReference>
<keyword evidence="2" id="KW-0732">Signal</keyword>